<dbReference type="EMBL" id="UGQM01000001">
    <property type="protein sequence ID" value="STZ42012.1"/>
    <property type="molecule type" value="Genomic_DNA"/>
</dbReference>
<dbReference type="InterPro" id="IPR050627">
    <property type="entry name" value="Nitroreductase/BluB"/>
</dbReference>
<dbReference type="OMA" id="HELAWWT"/>
<dbReference type="RefSeq" id="WP_011895822.1">
    <property type="nucleotide sequence ID" value="NZ_JACKST010000147.1"/>
</dbReference>
<gene>
    <name evidence="2" type="ORF">NCTC10742_01222</name>
</gene>
<name>A0A378SGP6_9MYCO</name>
<reference evidence="2 3" key="1">
    <citation type="submission" date="2018-06" db="EMBL/GenBank/DDBJ databases">
        <authorList>
            <consortium name="Pathogen Informatics"/>
            <person name="Doyle S."/>
        </authorList>
    </citation>
    <scope>NUCLEOTIDE SEQUENCE [LARGE SCALE GENOMIC DNA]</scope>
    <source>
        <strain evidence="2 3">NCTC10742</strain>
    </source>
</reference>
<proteinExistence type="predicted"/>
<dbReference type="AlphaFoldDB" id="A0A378SGP6"/>
<dbReference type="Gene3D" id="3.40.109.10">
    <property type="entry name" value="NADH Oxidase"/>
    <property type="match status" value="2"/>
</dbReference>
<sequence>MHDTAVDIEVITDAVALASRAPSLHNSQPWRWVADATAVMLFLDDAAAPRHTDPTGRELVISCGAVLDHFRVAMAAAGWRSHTERFPNPNNLDHLATVGFSRLDFVTDAHRRRADAVSRRHTDRLPFAEPAHWDGFLRGLTPFSASQGVSLHVLPDASRAALVEASELTRTIRRYDSDYHAELIGWTADVAVAEGIPSAALLSPIESAHVGIARDFPAAGHGDRRGEIAEDHARVVVLSTGDDSRAVFLACGEMLSSFLLDATLAGLSTCTLSHLIEVPESRKTLAALTGSPDSPQLLVRVGTAPSSRATGPPTPRRPPSDILRFED</sequence>
<dbReference type="NCBIfam" id="NF047509">
    <property type="entry name" value="Rv3131_FMN_oxido"/>
    <property type="match status" value="1"/>
</dbReference>
<dbReference type="Proteomes" id="UP000254291">
    <property type="component" value="Unassembled WGS sequence"/>
</dbReference>
<dbReference type="SUPFAM" id="SSF55469">
    <property type="entry name" value="FMN-dependent nitroreductase-like"/>
    <property type="match status" value="2"/>
</dbReference>
<organism evidence="2 3">
    <name type="scientific">Mycolicibacterium gilvum</name>
    <dbReference type="NCBI Taxonomy" id="1804"/>
    <lineage>
        <taxon>Bacteria</taxon>
        <taxon>Bacillati</taxon>
        <taxon>Actinomycetota</taxon>
        <taxon>Actinomycetes</taxon>
        <taxon>Mycobacteriales</taxon>
        <taxon>Mycobacteriaceae</taxon>
        <taxon>Mycolicibacterium</taxon>
    </lineage>
</organism>
<feature type="region of interest" description="Disordered" evidence="1">
    <location>
        <begin position="287"/>
        <end position="327"/>
    </location>
</feature>
<evidence type="ECO:0000256" key="1">
    <source>
        <dbReference type="SAM" id="MobiDB-lite"/>
    </source>
</evidence>
<evidence type="ECO:0000313" key="3">
    <source>
        <dbReference type="Proteomes" id="UP000254291"/>
    </source>
</evidence>
<dbReference type="PANTHER" id="PTHR23026:SF123">
    <property type="entry name" value="NAD(P)H NITROREDUCTASE RV3131-RELATED"/>
    <property type="match status" value="1"/>
</dbReference>
<protein>
    <submittedName>
        <fullName evidence="2">Nitroreductase family protein</fullName>
    </submittedName>
</protein>
<dbReference type="PANTHER" id="PTHR23026">
    <property type="entry name" value="NADPH NITROREDUCTASE"/>
    <property type="match status" value="1"/>
</dbReference>
<evidence type="ECO:0000313" key="2">
    <source>
        <dbReference type="EMBL" id="STZ42012.1"/>
    </source>
</evidence>
<dbReference type="GO" id="GO:0016491">
    <property type="term" value="F:oxidoreductase activity"/>
    <property type="evidence" value="ECO:0007669"/>
    <property type="project" value="InterPro"/>
</dbReference>
<accession>A0A378SGP6</accession>
<dbReference type="InterPro" id="IPR000415">
    <property type="entry name" value="Nitroreductase-like"/>
</dbReference>